<proteinExistence type="predicted"/>
<name>A0ABS2PBU0_9BACL</name>
<gene>
    <name evidence="1" type="ORF">JOD17_001977</name>
</gene>
<protein>
    <submittedName>
        <fullName evidence="1">Uncharacterized protein</fullName>
    </submittedName>
</protein>
<dbReference type="EMBL" id="JAFBEC010000005">
    <property type="protein sequence ID" value="MBM7632883.1"/>
    <property type="molecule type" value="Genomic_DNA"/>
</dbReference>
<reference evidence="1 2" key="1">
    <citation type="submission" date="2021-01" db="EMBL/GenBank/DDBJ databases">
        <title>Genomic Encyclopedia of Type Strains, Phase IV (KMG-IV): sequencing the most valuable type-strain genomes for metagenomic binning, comparative biology and taxonomic classification.</title>
        <authorList>
            <person name="Goeker M."/>
        </authorList>
    </citation>
    <scope>NUCLEOTIDE SEQUENCE [LARGE SCALE GENOMIC DNA]</scope>
    <source>
        <strain evidence="1 2">DSM 25540</strain>
    </source>
</reference>
<organism evidence="1 2">
    <name type="scientific">Geomicrobium sediminis</name>
    <dbReference type="NCBI Taxonomy" id="1347788"/>
    <lineage>
        <taxon>Bacteria</taxon>
        <taxon>Bacillati</taxon>
        <taxon>Bacillota</taxon>
        <taxon>Bacilli</taxon>
        <taxon>Bacillales</taxon>
        <taxon>Geomicrobium</taxon>
    </lineage>
</organism>
<keyword evidence="2" id="KW-1185">Reference proteome</keyword>
<sequence>MIARALELHLPDEEELPASIYSDVRRDHTQAAAIYAVQEAGVMTGSNE</sequence>
<evidence type="ECO:0000313" key="1">
    <source>
        <dbReference type="EMBL" id="MBM7632883.1"/>
    </source>
</evidence>
<accession>A0ABS2PBU0</accession>
<dbReference type="Proteomes" id="UP000741863">
    <property type="component" value="Unassembled WGS sequence"/>
</dbReference>
<evidence type="ECO:0000313" key="2">
    <source>
        <dbReference type="Proteomes" id="UP000741863"/>
    </source>
</evidence>
<comment type="caution">
    <text evidence="1">The sequence shown here is derived from an EMBL/GenBank/DDBJ whole genome shotgun (WGS) entry which is preliminary data.</text>
</comment>
<dbReference type="RefSeq" id="WP_204697345.1">
    <property type="nucleotide sequence ID" value="NZ_JAFBEC010000005.1"/>
</dbReference>